<dbReference type="GO" id="GO:0008270">
    <property type="term" value="F:zinc ion binding"/>
    <property type="evidence" value="ECO:0007669"/>
    <property type="project" value="InterPro"/>
</dbReference>
<feature type="binding site" evidence="7">
    <location>
        <position position="42"/>
    </location>
    <ligand>
        <name>Zn(2+)</name>
        <dbReference type="ChEBI" id="CHEBI:29105"/>
    </ligand>
</feature>
<feature type="binding site" evidence="7">
    <location>
        <position position="40"/>
    </location>
    <ligand>
        <name>Zn(2+)</name>
        <dbReference type="ChEBI" id="CHEBI:29105"/>
    </ligand>
</feature>
<dbReference type="PROSITE" id="PS00704">
    <property type="entry name" value="PROK_CO2_ANHYDRASE_1"/>
    <property type="match status" value="1"/>
</dbReference>
<evidence type="ECO:0000313" key="8">
    <source>
        <dbReference type="EMBL" id="PHK96572.1"/>
    </source>
</evidence>
<evidence type="ECO:0000256" key="1">
    <source>
        <dbReference type="ARBA" id="ARBA00006217"/>
    </source>
</evidence>
<gene>
    <name evidence="8" type="ORF">CR162_03620</name>
</gene>
<dbReference type="GO" id="GO:0004089">
    <property type="term" value="F:carbonate dehydratase activity"/>
    <property type="evidence" value="ECO:0007669"/>
    <property type="project" value="UniProtKB-EC"/>
</dbReference>
<keyword evidence="4 7" id="KW-0862">Zinc</keyword>
<accession>A0A2C6Y6X9</accession>
<keyword evidence="9" id="KW-1185">Reference proteome</keyword>
<reference evidence="8 9" key="1">
    <citation type="submission" date="2017-10" db="EMBL/GenBank/DDBJ databases">
        <authorList>
            <person name="Banno H."/>
            <person name="Chua N.-H."/>
        </authorList>
    </citation>
    <scope>NUCLEOTIDE SEQUENCE [LARGE SCALE GENOMIC DNA]</scope>
    <source>
        <strain evidence="8 9">YW11</strain>
    </source>
</reference>
<comment type="caution">
    <text evidence="8">The sequence shown here is derived from an EMBL/GenBank/DDBJ whole genome shotgun (WGS) entry which is preliminary data.</text>
</comment>
<keyword evidence="5" id="KW-0456">Lyase</keyword>
<dbReference type="InterPro" id="IPR036874">
    <property type="entry name" value="Carbonic_anhydrase_sf"/>
</dbReference>
<dbReference type="Proteomes" id="UP000223527">
    <property type="component" value="Unassembled WGS sequence"/>
</dbReference>
<dbReference type="SUPFAM" id="SSF53056">
    <property type="entry name" value="beta-carbonic anhydrase, cab"/>
    <property type="match status" value="1"/>
</dbReference>
<dbReference type="Gene3D" id="3.40.1050.10">
    <property type="entry name" value="Carbonic anhydrase"/>
    <property type="match status" value="1"/>
</dbReference>
<dbReference type="InterPro" id="IPR045066">
    <property type="entry name" value="Beta_CA_cladeB"/>
</dbReference>
<dbReference type="InterPro" id="IPR001765">
    <property type="entry name" value="Carbonic_anhydrase"/>
</dbReference>
<comment type="cofactor">
    <cofactor evidence="7">
        <name>Zn(2+)</name>
        <dbReference type="ChEBI" id="CHEBI:29105"/>
    </cofactor>
    <text evidence="7">Binds 1 zinc ion per subunit.</text>
</comment>
<dbReference type="CDD" id="cd00884">
    <property type="entry name" value="beta_CA_cladeB"/>
    <property type="match status" value="1"/>
</dbReference>
<dbReference type="AlphaFoldDB" id="A0A2C6Y6X9"/>
<evidence type="ECO:0000256" key="3">
    <source>
        <dbReference type="ARBA" id="ARBA00022723"/>
    </source>
</evidence>
<evidence type="ECO:0000313" key="9">
    <source>
        <dbReference type="Proteomes" id="UP000223527"/>
    </source>
</evidence>
<dbReference type="EC" id="4.2.1.1" evidence="2"/>
<evidence type="ECO:0000256" key="7">
    <source>
        <dbReference type="PIRSR" id="PIRSR601765-1"/>
    </source>
</evidence>
<dbReference type="InterPro" id="IPR015892">
    <property type="entry name" value="Carbonic_anhydrase_CS"/>
</dbReference>
<dbReference type="GO" id="GO:0015976">
    <property type="term" value="P:carbon utilization"/>
    <property type="evidence" value="ECO:0007669"/>
    <property type="project" value="InterPro"/>
</dbReference>
<comment type="catalytic activity">
    <reaction evidence="6">
        <text>hydrogencarbonate + H(+) = CO2 + H2O</text>
        <dbReference type="Rhea" id="RHEA:10748"/>
        <dbReference type="ChEBI" id="CHEBI:15377"/>
        <dbReference type="ChEBI" id="CHEBI:15378"/>
        <dbReference type="ChEBI" id="CHEBI:16526"/>
        <dbReference type="ChEBI" id="CHEBI:17544"/>
        <dbReference type="EC" id="4.2.1.1"/>
    </reaction>
</comment>
<dbReference type="PANTHER" id="PTHR11002:SF76">
    <property type="entry name" value="CARBONIC ANHYDRASE"/>
    <property type="match status" value="1"/>
</dbReference>
<keyword evidence="3 7" id="KW-0479">Metal-binding</keyword>
<organism evidence="8 9">
    <name type="scientific">Teichococcus rhizosphaerae</name>
    <dbReference type="NCBI Taxonomy" id="1335062"/>
    <lineage>
        <taxon>Bacteria</taxon>
        <taxon>Pseudomonadati</taxon>
        <taxon>Pseudomonadota</taxon>
        <taxon>Alphaproteobacteria</taxon>
        <taxon>Acetobacterales</taxon>
        <taxon>Roseomonadaceae</taxon>
        <taxon>Roseomonas</taxon>
    </lineage>
</organism>
<comment type="similarity">
    <text evidence="1">Belongs to the beta-class carbonic anhydrase family.</text>
</comment>
<dbReference type="SMART" id="SM00947">
    <property type="entry name" value="Pro_CA"/>
    <property type="match status" value="1"/>
</dbReference>
<protein>
    <recommendedName>
        <fullName evidence="2">carbonic anhydrase</fullName>
        <ecNumber evidence="2">4.2.1.1</ecNumber>
    </recommendedName>
</protein>
<feature type="binding site" evidence="7">
    <location>
        <position position="104"/>
    </location>
    <ligand>
        <name>Zn(2+)</name>
        <dbReference type="ChEBI" id="CHEBI:29105"/>
    </ligand>
</feature>
<name>A0A2C6Y6X9_9PROT</name>
<feature type="binding site" evidence="7">
    <location>
        <position position="101"/>
    </location>
    <ligand>
        <name>Zn(2+)</name>
        <dbReference type="ChEBI" id="CHEBI:29105"/>
    </ligand>
</feature>
<evidence type="ECO:0000256" key="6">
    <source>
        <dbReference type="ARBA" id="ARBA00048348"/>
    </source>
</evidence>
<evidence type="ECO:0000256" key="2">
    <source>
        <dbReference type="ARBA" id="ARBA00012925"/>
    </source>
</evidence>
<evidence type="ECO:0000256" key="4">
    <source>
        <dbReference type="ARBA" id="ARBA00022833"/>
    </source>
</evidence>
<dbReference type="Pfam" id="PF00484">
    <property type="entry name" value="Pro_CA"/>
    <property type="match status" value="1"/>
</dbReference>
<dbReference type="PANTHER" id="PTHR11002">
    <property type="entry name" value="CARBONIC ANHYDRASE"/>
    <property type="match status" value="1"/>
</dbReference>
<dbReference type="OrthoDB" id="9797527at2"/>
<dbReference type="EMBL" id="PDNU01000003">
    <property type="protein sequence ID" value="PHK96572.1"/>
    <property type="molecule type" value="Genomic_DNA"/>
</dbReference>
<evidence type="ECO:0000256" key="5">
    <source>
        <dbReference type="ARBA" id="ARBA00023239"/>
    </source>
</evidence>
<sequence>MKALFDGYRRFRAEVWPERRRLFQDLARDGQSPRALVIACSDSRVDPGMVFNAAPGELFIVRNVANLVPPYEPDRSYHGTSAALEFGVCVLKVPRVIVLGHAMCGGVQALLRGFPPGAQDFVEPWMTGIAAEARRRTLACAPADPDAAQAQCELETVKLSLRNLMTFPWISTRVAEGSLSLHGGSFDIRTGVLSYLTEDGSFTAVA</sequence>
<proteinExistence type="inferred from homology"/>